<dbReference type="SUPFAM" id="SSF56349">
    <property type="entry name" value="DNA breaking-rejoining enzymes"/>
    <property type="match status" value="1"/>
</dbReference>
<name>A0A328BND4_9CAUL</name>
<organism evidence="7 8">
    <name type="scientific">Phenylobacterium kunshanense</name>
    <dbReference type="NCBI Taxonomy" id="1445034"/>
    <lineage>
        <taxon>Bacteria</taxon>
        <taxon>Pseudomonadati</taxon>
        <taxon>Pseudomonadota</taxon>
        <taxon>Alphaproteobacteria</taxon>
        <taxon>Caulobacterales</taxon>
        <taxon>Caulobacteraceae</taxon>
        <taxon>Phenylobacterium</taxon>
    </lineage>
</organism>
<evidence type="ECO:0000256" key="3">
    <source>
        <dbReference type="ARBA" id="ARBA00023172"/>
    </source>
</evidence>
<evidence type="ECO:0000313" key="8">
    <source>
        <dbReference type="Proteomes" id="UP000249524"/>
    </source>
</evidence>
<reference evidence="7 8" key="1">
    <citation type="submission" date="2018-05" db="EMBL/GenBank/DDBJ databases">
        <authorList>
            <person name="Lanie J.A."/>
            <person name="Ng W.-L."/>
            <person name="Kazmierczak K.M."/>
            <person name="Andrzejewski T.M."/>
            <person name="Davidsen T.M."/>
            <person name="Wayne K.J."/>
            <person name="Tettelin H."/>
            <person name="Glass J.I."/>
            <person name="Rusch D."/>
            <person name="Podicherti R."/>
            <person name="Tsui H.-C.T."/>
            <person name="Winkler M.E."/>
        </authorList>
    </citation>
    <scope>NUCLEOTIDE SEQUENCE [LARGE SCALE GENOMIC DNA]</scope>
    <source>
        <strain evidence="7 8">BUT-10</strain>
    </source>
</reference>
<keyword evidence="2 4" id="KW-0238">DNA-binding</keyword>
<gene>
    <name evidence="7" type="ORF">DJ019_02320</name>
</gene>
<dbReference type="PROSITE" id="PS51898">
    <property type="entry name" value="TYR_RECOMBINASE"/>
    <property type="match status" value="1"/>
</dbReference>
<keyword evidence="1" id="KW-0229">DNA integration</keyword>
<dbReference type="InterPro" id="IPR050090">
    <property type="entry name" value="Tyrosine_recombinase_XerCD"/>
</dbReference>
<proteinExistence type="predicted"/>
<dbReference type="PROSITE" id="PS51900">
    <property type="entry name" value="CB"/>
    <property type="match status" value="1"/>
</dbReference>
<feature type="domain" description="Tyr recombinase" evidence="5">
    <location>
        <begin position="180"/>
        <end position="382"/>
    </location>
</feature>
<evidence type="ECO:0008006" key="9">
    <source>
        <dbReference type="Google" id="ProtNLM"/>
    </source>
</evidence>
<keyword evidence="3" id="KW-0233">DNA recombination</keyword>
<comment type="caution">
    <text evidence="7">The sequence shown here is derived from an EMBL/GenBank/DDBJ whole genome shotgun (WGS) entry which is preliminary data.</text>
</comment>
<dbReference type="Gene3D" id="1.10.443.10">
    <property type="entry name" value="Intergrase catalytic core"/>
    <property type="match status" value="1"/>
</dbReference>
<dbReference type="InterPro" id="IPR010998">
    <property type="entry name" value="Integrase_recombinase_N"/>
</dbReference>
<feature type="domain" description="Core-binding (CB)" evidence="6">
    <location>
        <begin position="64"/>
        <end position="159"/>
    </location>
</feature>
<dbReference type="InterPro" id="IPR013762">
    <property type="entry name" value="Integrase-like_cat_sf"/>
</dbReference>
<dbReference type="InterPro" id="IPR002104">
    <property type="entry name" value="Integrase_catalytic"/>
</dbReference>
<dbReference type="AlphaFoldDB" id="A0A328BND4"/>
<dbReference type="InterPro" id="IPR044068">
    <property type="entry name" value="CB"/>
</dbReference>
<dbReference type="GO" id="GO:0003677">
    <property type="term" value="F:DNA binding"/>
    <property type="evidence" value="ECO:0007669"/>
    <property type="project" value="UniProtKB-UniRule"/>
</dbReference>
<dbReference type="Gene3D" id="1.10.150.130">
    <property type="match status" value="1"/>
</dbReference>
<keyword evidence="8" id="KW-1185">Reference proteome</keyword>
<evidence type="ECO:0000313" key="7">
    <source>
        <dbReference type="EMBL" id="RAK68870.1"/>
    </source>
</evidence>
<evidence type="ECO:0000259" key="6">
    <source>
        <dbReference type="PROSITE" id="PS51900"/>
    </source>
</evidence>
<protein>
    <recommendedName>
        <fullName evidence="9">Site-specific integrase</fullName>
    </recommendedName>
</protein>
<sequence>MASTRKITTRAGSIRWEARWRETGPGGKRIDRKANFPTEREAKAHARKMEAEREGRGIGDPNKHTVASYLKGWLAHLEARQDHAPTTLAGYRRHAEMAIHHIGHVALEKLAPLDLDRLYAVLMAEGGKPRADGKPSRPLSRQSVLHVHRCLHTALRQACRWRLIGSNPATDASPPSVPFKPSRGYTKDEIARLMEAAQGDAEGYCAQAVLLTTGLRRSELLGLALDTVDLDAGIITVRRTVTEVNGRPVVREIAKSKTSMRTLSIPSPVVALLRQQKARVLEAAMAWGAEYSREPMYLFPGLAGGPMPPMALTLKLRQFRRRAKVEDVQPVHGWRHAAATLMIADGADVKTAQARLGHSTPVITLRLYADKVDDRDVAAGEALAKYL</sequence>
<dbReference type="CDD" id="cd01189">
    <property type="entry name" value="INT_ICEBs1_C_like"/>
    <property type="match status" value="1"/>
</dbReference>
<dbReference type="PANTHER" id="PTHR30349:SF91">
    <property type="entry name" value="INTA PROTEIN"/>
    <property type="match status" value="1"/>
</dbReference>
<dbReference type="InterPro" id="IPR011010">
    <property type="entry name" value="DNA_brk_join_enz"/>
</dbReference>
<evidence type="ECO:0000256" key="2">
    <source>
        <dbReference type="ARBA" id="ARBA00023125"/>
    </source>
</evidence>
<dbReference type="OrthoDB" id="9785687at2"/>
<dbReference type="GO" id="GO:0015074">
    <property type="term" value="P:DNA integration"/>
    <property type="evidence" value="ECO:0007669"/>
    <property type="project" value="UniProtKB-KW"/>
</dbReference>
<dbReference type="RefSeq" id="WP_111274362.1">
    <property type="nucleotide sequence ID" value="NZ_QFYS01000001.1"/>
</dbReference>
<dbReference type="Pfam" id="PF00589">
    <property type="entry name" value="Phage_integrase"/>
    <property type="match status" value="1"/>
</dbReference>
<evidence type="ECO:0000256" key="4">
    <source>
        <dbReference type="PROSITE-ProRule" id="PRU01248"/>
    </source>
</evidence>
<evidence type="ECO:0000256" key="1">
    <source>
        <dbReference type="ARBA" id="ARBA00022908"/>
    </source>
</evidence>
<evidence type="ECO:0000259" key="5">
    <source>
        <dbReference type="PROSITE" id="PS51898"/>
    </source>
</evidence>
<dbReference type="EMBL" id="QFYS01000001">
    <property type="protein sequence ID" value="RAK68870.1"/>
    <property type="molecule type" value="Genomic_DNA"/>
</dbReference>
<accession>A0A328BND4</accession>
<dbReference type="GO" id="GO:0006310">
    <property type="term" value="P:DNA recombination"/>
    <property type="evidence" value="ECO:0007669"/>
    <property type="project" value="UniProtKB-KW"/>
</dbReference>
<dbReference type="PANTHER" id="PTHR30349">
    <property type="entry name" value="PHAGE INTEGRASE-RELATED"/>
    <property type="match status" value="1"/>
</dbReference>
<dbReference type="Proteomes" id="UP000249524">
    <property type="component" value="Unassembled WGS sequence"/>
</dbReference>